<feature type="compositionally biased region" description="Basic and acidic residues" evidence="1">
    <location>
        <begin position="120"/>
        <end position="129"/>
    </location>
</feature>
<reference evidence="2" key="1">
    <citation type="journal article" date="2017" name="Nature">
        <title>The sunflower genome provides insights into oil metabolism, flowering and Asterid evolution.</title>
        <authorList>
            <person name="Badouin H."/>
            <person name="Gouzy J."/>
            <person name="Grassa C.J."/>
            <person name="Murat F."/>
            <person name="Staton S.E."/>
            <person name="Cottret L."/>
            <person name="Lelandais-Briere C."/>
            <person name="Owens G.L."/>
            <person name="Carrere S."/>
            <person name="Mayjonade B."/>
            <person name="Legrand L."/>
            <person name="Gill N."/>
            <person name="Kane N.C."/>
            <person name="Bowers J.E."/>
            <person name="Hubner S."/>
            <person name="Bellec A."/>
            <person name="Berard A."/>
            <person name="Berges H."/>
            <person name="Blanchet N."/>
            <person name="Boniface M.C."/>
            <person name="Brunel D."/>
            <person name="Catrice O."/>
            <person name="Chaidir N."/>
            <person name="Claudel C."/>
            <person name="Donnadieu C."/>
            <person name="Faraut T."/>
            <person name="Fievet G."/>
            <person name="Helmstetter N."/>
            <person name="King M."/>
            <person name="Knapp S.J."/>
            <person name="Lai Z."/>
            <person name="Le Paslier M.C."/>
            <person name="Lippi Y."/>
            <person name="Lorenzon L."/>
            <person name="Mandel J.R."/>
            <person name="Marage G."/>
            <person name="Marchand G."/>
            <person name="Marquand E."/>
            <person name="Bret-Mestries E."/>
            <person name="Morien E."/>
            <person name="Nambeesan S."/>
            <person name="Nguyen T."/>
            <person name="Pegot-Espagnet P."/>
            <person name="Pouilly N."/>
            <person name="Raftis F."/>
            <person name="Sallet E."/>
            <person name="Schiex T."/>
            <person name="Thomas J."/>
            <person name="Vandecasteele C."/>
            <person name="Vares D."/>
            <person name="Vear F."/>
            <person name="Vautrin S."/>
            <person name="Crespi M."/>
            <person name="Mangin B."/>
            <person name="Burke J.M."/>
            <person name="Salse J."/>
            <person name="Munos S."/>
            <person name="Vincourt P."/>
            <person name="Rieseberg L.H."/>
            <person name="Langlade N.B."/>
        </authorList>
    </citation>
    <scope>NUCLEOTIDE SEQUENCE</scope>
    <source>
        <tissue evidence="2">Leaves</tissue>
    </source>
</reference>
<keyword evidence="3" id="KW-1185">Reference proteome</keyword>
<feature type="region of interest" description="Disordered" evidence="1">
    <location>
        <begin position="1"/>
        <end position="282"/>
    </location>
</feature>
<sequence>MPPRFFRRRGRGKGPITAPNNDEAGPSNARAPSTTESDDPQQNRRNLFEPARRSVSHSSTPPNPYGPRSDYEASNPQPSYIPLQRSLSHNSFGDPTPVFRGRFNPANFLQEPGNFNPLGPEDHFSGDHADDMDEDTDPVEPARGTPNHPIEISDGSSFHGSPYVGPDSFQAMFTRHEWYYTPPRHSPPQQQQQQQQDSPEDPRFVAVTPPPPPPPVQPAPPQPPRRRRTGARMSVRTGDFHFSSPRQSSASHYPPHQEDPQMGGPSQPVAPQPPPMGFDNPIPAYTSSMAYNPFEPPVHNNYNYAEADPYMVTANYNTQGPYGDPWGVGYPTRGYPIPPRPIVRAQSQPPRFSPPEHEEILQRLDYVEREFHRERRERETFFQGLTSLIKGKSKKDR</sequence>
<dbReference type="Proteomes" id="UP000215914">
    <property type="component" value="Unassembled WGS sequence"/>
</dbReference>
<proteinExistence type="predicted"/>
<reference evidence="2" key="2">
    <citation type="submission" date="2020-06" db="EMBL/GenBank/DDBJ databases">
        <title>Helianthus annuus Genome sequencing and assembly Release 2.</title>
        <authorList>
            <person name="Gouzy J."/>
            <person name="Langlade N."/>
            <person name="Munos S."/>
        </authorList>
    </citation>
    <scope>NUCLEOTIDE SEQUENCE</scope>
    <source>
        <tissue evidence="2">Leaves</tissue>
    </source>
</reference>
<evidence type="ECO:0000313" key="3">
    <source>
        <dbReference type="Proteomes" id="UP000215914"/>
    </source>
</evidence>
<evidence type="ECO:0000313" key="2">
    <source>
        <dbReference type="EMBL" id="KAF5811731.1"/>
    </source>
</evidence>
<dbReference type="AlphaFoldDB" id="A0A9K3NT75"/>
<dbReference type="Gramene" id="mRNA:HanXRQr2_Chr04g0184791">
    <property type="protein sequence ID" value="CDS:HanXRQr2_Chr04g0184791.1"/>
    <property type="gene ID" value="HanXRQr2_Chr04g0184791"/>
</dbReference>
<name>A0A9K3NT75_HELAN</name>
<dbReference type="EMBL" id="MNCJ02000319">
    <property type="protein sequence ID" value="KAF5811731.1"/>
    <property type="molecule type" value="Genomic_DNA"/>
</dbReference>
<organism evidence="2 3">
    <name type="scientific">Helianthus annuus</name>
    <name type="common">Common sunflower</name>
    <dbReference type="NCBI Taxonomy" id="4232"/>
    <lineage>
        <taxon>Eukaryota</taxon>
        <taxon>Viridiplantae</taxon>
        <taxon>Streptophyta</taxon>
        <taxon>Embryophyta</taxon>
        <taxon>Tracheophyta</taxon>
        <taxon>Spermatophyta</taxon>
        <taxon>Magnoliopsida</taxon>
        <taxon>eudicotyledons</taxon>
        <taxon>Gunneridae</taxon>
        <taxon>Pentapetalae</taxon>
        <taxon>asterids</taxon>
        <taxon>campanulids</taxon>
        <taxon>Asterales</taxon>
        <taxon>Asteraceae</taxon>
        <taxon>Asteroideae</taxon>
        <taxon>Heliantheae alliance</taxon>
        <taxon>Heliantheae</taxon>
        <taxon>Helianthus</taxon>
    </lineage>
</organism>
<gene>
    <name evidence="2" type="ORF">HanXRQr2_Chr04g0184791</name>
</gene>
<feature type="compositionally biased region" description="Pro residues" evidence="1">
    <location>
        <begin position="208"/>
        <end position="223"/>
    </location>
</feature>
<accession>A0A9K3NT75</accession>
<protein>
    <submittedName>
        <fullName evidence="2">Uncharacterized protein</fullName>
    </submittedName>
</protein>
<comment type="caution">
    <text evidence="2">The sequence shown here is derived from an EMBL/GenBank/DDBJ whole genome shotgun (WGS) entry which is preliminary data.</text>
</comment>
<feature type="compositionally biased region" description="Basic residues" evidence="1">
    <location>
        <begin position="1"/>
        <end position="12"/>
    </location>
</feature>
<evidence type="ECO:0000256" key="1">
    <source>
        <dbReference type="SAM" id="MobiDB-lite"/>
    </source>
</evidence>